<name>A0ABQ4T6T0_METOR</name>
<comment type="caution">
    <text evidence="13">The sequence shown here is derived from an EMBL/GenBank/DDBJ whole genome shotgun (WGS) entry which is preliminary data.</text>
</comment>
<evidence type="ECO:0000256" key="7">
    <source>
        <dbReference type="ARBA" id="ARBA00031011"/>
    </source>
</evidence>
<dbReference type="InterPro" id="IPR044861">
    <property type="entry name" value="IPNS-like_FE2OG_OXY"/>
</dbReference>
<sequence length="327" mass="35395">MDLPIVDIAPFLHGDAAARRSVGRAFGHAFETTGFAVVTGHGVPERLANELYGAMKRYFAQDLAAKLKDTPPEKTKGRGYLPIGIESVAKTLRGETPPDLCEALVFSAPHREGRGGRPNLWPEEPPELAALVAAWRDEILGLSARLTQLSALALDLPEDHFAPFFADPALVLRFVHYPDQPEPPAPGQLRYGAHHDYGGLTILRQDAAPGGLEVADRDGTWHEARVVPDSFVINVGDLMSRWTNGRWRSTLHRVSNPDRSLTGSTARLSMVAFTGPNEESEVACLPSCCDTAHPARFEPVKAGDYIMAKLAASMDLTARPASPKPGA</sequence>
<evidence type="ECO:0000256" key="6">
    <source>
        <dbReference type="ARBA" id="ARBA00022666"/>
    </source>
</evidence>
<comment type="catalytic activity">
    <reaction evidence="10">
        <text>L-arginine + 2-oxoglutarate + O2 = guanidine + L-glutamate 5-semialdehyde + succinate + CO2</text>
        <dbReference type="Rhea" id="RHEA:31535"/>
        <dbReference type="ChEBI" id="CHEBI:15379"/>
        <dbReference type="ChEBI" id="CHEBI:16526"/>
        <dbReference type="ChEBI" id="CHEBI:16810"/>
        <dbReference type="ChEBI" id="CHEBI:30031"/>
        <dbReference type="ChEBI" id="CHEBI:30087"/>
        <dbReference type="ChEBI" id="CHEBI:32682"/>
        <dbReference type="ChEBI" id="CHEBI:58066"/>
        <dbReference type="EC" id="1.14.20.7"/>
    </reaction>
</comment>
<dbReference type="EC" id="1.14.20.7" evidence="3"/>
<evidence type="ECO:0000256" key="5">
    <source>
        <dbReference type="ARBA" id="ARBA00019045"/>
    </source>
</evidence>
<reference evidence="13" key="1">
    <citation type="journal article" date="2021" name="Front. Microbiol.">
        <title>Comprehensive Comparative Genomics and Phenotyping of Methylobacterium Species.</title>
        <authorList>
            <person name="Alessa O."/>
            <person name="Ogura Y."/>
            <person name="Fujitani Y."/>
            <person name="Takami H."/>
            <person name="Hayashi T."/>
            <person name="Sahin N."/>
            <person name="Tani A."/>
        </authorList>
    </citation>
    <scope>NUCLEOTIDE SEQUENCE</scope>
    <source>
        <strain evidence="13">NBRC 15689</strain>
    </source>
</reference>
<dbReference type="EC" id="1.13.12.19" evidence="4"/>
<evidence type="ECO:0000256" key="8">
    <source>
        <dbReference type="ARBA" id="ARBA00031282"/>
    </source>
</evidence>
<proteinExistence type="inferred from homology"/>
<keyword evidence="11" id="KW-0408">Iron</keyword>
<evidence type="ECO:0000256" key="11">
    <source>
        <dbReference type="RuleBase" id="RU003682"/>
    </source>
</evidence>
<protein>
    <recommendedName>
        <fullName evidence="5">2-oxoglutarate-dependent ethylene/succinate-forming enzyme</fullName>
        <ecNumber evidence="4">1.13.12.19</ecNumber>
        <ecNumber evidence="3">1.14.20.7</ecNumber>
    </recommendedName>
    <alternativeName>
        <fullName evidence="7">2-oxoglutarate dioxygenase (ethylene-forming)</fullName>
    </alternativeName>
    <alternativeName>
        <fullName evidence="8">2-oxoglutarate/L-arginine monooxygenase/decarboxylase (succinate-forming)</fullName>
    </alternativeName>
</protein>
<dbReference type="InterPro" id="IPR027443">
    <property type="entry name" value="IPNS-like_sf"/>
</dbReference>
<dbReference type="RefSeq" id="WP_238310807.1">
    <property type="nucleotide sequence ID" value="NZ_BPQV01000004.1"/>
</dbReference>
<dbReference type="GO" id="GO:0051213">
    <property type="term" value="F:dioxygenase activity"/>
    <property type="evidence" value="ECO:0007669"/>
    <property type="project" value="UniProtKB-KW"/>
</dbReference>
<evidence type="ECO:0000313" key="13">
    <source>
        <dbReference type="EMBL" id="GJE26948.1"/>
    </source>
</evidence>
<keyword evidence="6" id="KW-0266">Ethylene biosynthesis</keyword>
<dbReference type="EMBL" id="BPQV01000004">
    <property type="protein sequence ID" value="GJE26948.1"/>
    <property type="molecule type" value="Genomic_DNA"/>
</dbReference>
<evidence type="ECO:0000256" key="4">
    <source>
        <dbReference type="ARBA" id="ARBA00012531"/>
    </source>
</evidence>
<keyword evidence="14" id="KW-1185">Reference proteome</keyword>
<comment type="pathway">
    <text evidence="2">Alkene biosynthesis; ethylene biosynthesis via 2-oxoglutarate.</text>
</comment>
<evidence type="ECO:0000256" key="3">
    <source>
        <dbReference type="ARBA" id="ARBA00012293"/>
    </source>
</evidence>
<evidence type="ECO:0000256" key="9">
    <source>
        <dbReference type="ARBA" id="ARBA00047725"/>
    </source>
</evidence>
<feature type="domain" description="Fe2OG dioxygenase" evidence="12">
    <location>
        <begin position="168"/>
        <end position="276"/>
    </location>
</feature>
<dbReference type="PANTHER" id="PTHR47990">
    <property type="entry name" value="2-OXOGLUTARATE (2OG) AND FE(II)-DEPENDENT OXYGENASE SUPERFAMILY PROTEIN-RELATED"/>
    <property type="match status" value="1"/>
</dbReference>
<dbReference type="InterPro" id="IPR005123">
    <property type="entry name" value="Oxoglu/Fe-dep_dioxygenase_dom"/>
</dbReference>
<keyword evidence="13" id="KW-0223">Dioxygenase</keyword>
<evidence type="ECO:0000259" key="12">
    <source>
        <dbReference type="PROSITE" id="PS51471"/>
    </source>
</evidence>
<evidence type="ECO:0000256" key="10">
    <source>
        <dbReference type="ARBA" id="ARBA00049359"/>
    </source>
</evidence>
<dbReference type="Gene3D" id="2.60.120.330">
    <property type="entry name" value="B-lactam Antibiotic, Isopenicillin N Synthase, Chain"/>
    <property type="match status" value="1"/>
</dbReference>
<accession>A0ABQ4T6T0</accession>
<evidence type="ECO:0000256" key="2">
    <source>
        <dbReference type="ARBA" id="ARBA00004767"/>
    </source>
</evidence>
<dbReference type="InterPro" id="IPR026992">
    <property type="entry name" value="DIOX_N"/>
</dbReference>
<dbReference type="PROSITE" id="PS51471">
    <property type="entry name" value="FE2OG_OXY"/>
    <property type="match status" value="1"/>
</dbReference>
<evidence type="ECO:0000313" key="14">
    <source>
        <dbReference type="Proteomes" id="UP001055156"/>
    </source>
</evidence>
<keyword evidence="11" id="KW-0479">Metal-binding</keyword>
<comment type="similarity">
    <text evidence="11">Belongs to the iron/ascorbate-dependent oxidoreductase family.</text>
</comment>
<keyword evidence="11" id="KW-0560">Oxidoreductase</keyword>
<dbReference type="Pfam" id="PF14226">
    <property type="entry name" value="DIOX_N"/>
    <property type="match status" value="1"/>
</dbReference>
<dbReference type="Proteomes" id="UP001055156">
    <property type="component" value="Unassembled WGS sequence"/>
</dbReference>
<dbReference type="InterPro" id="IPR050231">
    <property type="entry name" value="Iron_ascorbate_oxido_reductase"/>
</dbReference>
<comment type="cofactor">
    <cofactor evidence="1">
        <name>Fe(2+)</name>
        <dbReference type="ChEBI" id="CHEBI:29033"/>
    </cofactor>
</comment>
<reference evidence="13" key="2">
    <citation type="submission" date="2021-08" db="EMBL/GenBank/DDBJ databases">
        <authorList>
            <person name="Tani A."/>
            <person name="Ola A."/>
            <person name="Ogura Y."/>
            <person name="Katsura K."/>
            <person name="Hayashi T."/>
        </authorList>
    </citation>
    <scope>NUCLEOTIDE SEQUENCE</scope>
    <source>
        <strain evidence="13">NBRC 15689</strain>
    </source>
</reference>
<dbReference type="SUPFAM" id="SSF51197">
    <property type="entry name" value="Clavaminate synthase-like"/>
    <property type="match status" value="1"/>
</dbReference>
<dbReference type="Pfam" id="PF03171">
    <property type="entry name" value="2OG-FeII_Oxy"/>
    <property type="match status" value="1"/>
</dbReference>
<organism evidence="13 14">
    <name type="scientific">Methylobacterium organophilum</name>
    <dbReference type="NCBI Taxonomy" id="410"/>
    <lineage>
        <taxon>Bacteria</taxon>
        <taxon>Pseudomonadati</taxon>
        <taxon>Pseudomonadota</taxon>
        <taxon>Alphaproteobacteria</taxon>
        <taxon>Hyphomicrobiales</taxon>
        <taxon>Methylobacteriaceae</taxon>
        <taxon>Methylobacterium</taxon>
    </lineage>
</organism>
<gene>
    <name evidence="13" type="primary">vldW_2</name>
    <name evidence="13" type="ORF">LKMONMHP_1802</name>
</gene>
<evidence type="ECO:0000256" key="1">
    <source>
        <dbReference type="ARBA" id="ARBA00001954"/>
    </source>
</evidence>
<comment type="catalytic activity">
    <reaction evidence="9">
        <text>2-oxoglutarate + O2 + 2 H(+) = ethene + 3 CO2 + H2O</text>
        <dbReference type="Rhea" id="RHEA:31523"/>
        <dbReference type="ChEBI" id="CHEBI:15377"/>
        <dbReference type="ChEBI" id="CHEBI:15378"/>
        <dbReference type="ChEBI" id="CHEBI:15379"/>
        <dbReference type="ChEBI" id="CHEBI:16526"/>
        <dbReference type="ChEBI" id="CHEBI:16810"/>
        <dbReference type="ChEBI" id="CHEBI:18153"/>
        <dbReference type="EC" id="1.13.12.19"/>
    </reaction>
</comment>